<dbReference type="PANTHER" id="PTHR37422">
    <property type="entry name" value="TEICHURONIC ACID BIOSYNTHESIS PROTEIN TUAE"/>
    <property type="match status" value="1"/>
</dbReference>
<evidence type="ECO:0000313" key="9">
    <source>
        <dbReference type="Proteomes" id="UP000283458"/>
    </source>
</evidence>
<dbReference type="GO" id="GO:0016020">
    <property type="term" value="C:membrane"/>
    <property type="evidence" value="ECO:0007669"/>
    <property type="project" value="UniProtKB-SubCell"/>
</dbReference>
<feature type="transmembrane region" description="Helical" evidence="5">
    <location>
        <begin position="332"/>
        <end position="350"/>
    </location>
</feature>
<dbReference type="OrthoDB" id="9772644at2"/>
<dbReference type="GO" id="GO:0016874">
    <property type="term" value="F:ligase activity"/>
    <property type="evidence" value="ECO:0007669"/>
    <property type="project" value="UniProtKB-KW"/>
</dbReference>
<feature type="transmembrane region" description="Helical" evidence="5">
    <location>
        <begin position="100"/>
        <end position="121"/>
    </location>
</feature>
<dbReference type="RefSeq" id="WP_119829984.1">
    <property type="nucleotide sequence ID" value="NZ_QYUL01000001.1"/>
</dbReference>
<feature type="transmembrane region" description="Helical" evidence="5">
    <location>
        <begin position="238"/>
        <end position="258"/>
    </location>
</feature>
<evidence type="ECO:0000256" key="4">
    <source>
        <dbReference type="ARBA" id="ARBA00023136"/>
    </source>
</evidence>
<evidence type="ECO:0000256" key="2">
    <source>
        <dbReference type="ARBA" id="ARBA00022692"/>
    </source>
</evidence>
<dbReference type="NCBIfam" id="TIGR03097">
    <property type="entry name" value="PEP_O_lig_1"/>
    <property type="match status" value="1"/>
</dbReference>
<dbReference type="Proteomes" id="UP000283458">
    <property type="component" value="Unassembled WGS sequence"/>
</dbReference>
<dbReference type="EMBL" id="QYUL01000001">
    <property type="protein sequence ID" value="RJF84340.1"/>
    <property type="molecule type" value="Genomic_DNA"/>
</dbReference>
<name>A0A418W2T4_9PROT</name>
<comment type="subcellular location">
    <subcellularLocation>
        <location evidence="1">Membrane</location>
        <topology evidence="1">Multi-pass membrane protein</topology>
    </subcellularLocation>
</comment>
<feature type="domain" description="DUF5935" evidence="7">
    <location>
        <begin position="1"/>
        <end position="188"/>
    </location>
</feature>
<sequence>MRDLVLVACFLACLGLTIRYPFAGILTWAWLSFMAPHQSVYSFAQSIPLNMIASVVAVTMLVIKGELRWPPSNIVTAMAGFLVVWTSLTTVTAFNVAWSYVYWLIAFKTFVLLFLILATATTKARLHALIWVIVISLGFYGVKGGVFSILHGGNYKVWGPPNTIIYDNNQLALALVLVLPLMNYLRLHSANRLLRLGLSAAMLLQLLAVIGSYSRGSILALAVMLALLWWSSRNKITLAVLGALVIGTALAMMPDGFWERMNSVNSAVAGEDVSFQGRVDAWYVATAYAIDHFPVGAGFYGPQLPAIFNQYLPDHEPHAAHSIYFQVLGEHGFPALLAYLAMLAGGLLNFRHAARAARAWPGWGWLIDLSRMGGVGLLSFYLGAAALSMAYYDVLFTLLAISVAARRMVDLHKAEIAAALRHASRPASDAVAPPSLPFPDRTSNAA</sequence>
<keyword evidence="9" id="KW-1185">Reference proteome</keyword>
<accession>A0A418W2T4</accession>
<keyword evidence="3 5" id="KW-1133">Transmembrane helix</keyword>
<evidence type="ECO:0000256" key="5">
    <source>
        <dbReference type="SAM" id="Phobius"/>
    </source>
</evidence>
<feature type="transmembrane region" description="Helical" evidence="5">
    <location>
        <begin position="75"/>
        <end position="94"/>
    </location>
</feature>
<dbReference type="Pfam" id="PF04932">
    <property type="entry name" value="Wzy_C"/>
    <property type="match status" value="1"/>
</dbReference>
<evidence type="ECO:0000256" key="3">
    <source>
        <dbReference type="ARBA" id="ARBA00022989"/>
    </source>
</evidence>
<feature type="transmembrane region" description="Helical" evidence="5">
    <location>
        <begin position="389"/>
        <end position="405"/>
    </location>
</feature>
<keyword evidence="8" id="KW-0436">Ligase</keyword>
<dbReference type="InterPro" id="IPR017528">
    <property type="entry name" value="CHP03097O-antigen_lig-rel"/>
</dbReference>
<comment type="caution">
    <text evidence="8">The sequence shown here is derived from an EMBL/GenBank/DDBJ whole genome shotgun (WGS) entry which is preliminary data.</text>
</comment>
<dbReference type="PANTHER" id="PTHR37422:SF13">
    <property type="entry name" value="LIPOPOLYSACCHARIDE BIOSYNTHESIS PROTEIN PA4999-RELATED"/>
    <property type="match status" value="1"/>
</dbReference>
<feature type="transmembrane region" description="Helical" evidence="5">
    <location>
        <begin position="193"/>
        <end position="210"/>
    </location>
</feature>
<keyword evidence="4 5" id="KW-0472">Membrane</keyword>
<proteinExistence type="predicted"/>
<gene>
    <name evidence="8" type="ORF">D3877_07195</name>
</gene>
<feature type="transmembrane region" description="Helical" evidence="5">
    <location>
        <begin position="128"/>
        <end position="150"/>
    </location>
</feature>
<feature type="transmembrane region" description="Helical" evidence="5">
    <location>
        <begin position="170"/>
        <end position="186"/>
    </location>
</feature>
<protein>
    <submittedName>
        <fullName evidence="8">Putative O-glycosylation ligase, exosortase A system-associated</fullName>
    </submittedName>
</protein>
<dbReference type="InterPro" id="IPR051533">
    <property type="entry name" value="WaaL-like"/>
</dbReference>
<evidence type="ECO:0000256" key="1">
    <source>
        <dbReference type="ARBA" id="ARBA00004141"/>
    </source>
</evidence>
<evidence type="ECO:0000259" key="7">
    <source>
        <dbReference type="Pfam" id="PF19358"/>
    </source>
</evidence>
<organism evidence="8 9">
    <name type="scientific">Azospirillum cavernae</name>
    <dbReference type="NCBI Taxonomy" id="2320860"/>
    <lineage>
        <taxon>Bacteria</taxon>
        <taxon>Pseudomonadati</taxon>
        <taxon>Pseudomonadota</taxon>
        <taxon>Alphaproteobacteria</taxon>
        <taxon>Rhodospirillales</taxon>
        <taxon>Azospirillaceae</taxon>
        <taxon>Azospirillum</taxon>
    </lineage>
</organism>
<dbReference type="InterPro" id="IPR045979">
    <property type="entry name" value="DUF5935"/>
</dbReference>
<feature type="domain" description="O-antigen ligase-related" evidence="6">
    <location>
        <begin position="200"/>
        <end position="340"/>
    </location>
</feature>
<evidence type="ECO:0000259" key="6">
    <source>
        <dbReference type="Pfam" id="PF04932"/>
    </source>
</evidence>
<reference evidence="8 9" key="1">
    <citation type="submission" date="2018-09" db="EMBL/GenBank/DDBJ databases">
        <authorList>
            <person name="Zhu H."/>
        </authorList>
    </citation>
    <scope>NUCLEOTIDE SEQUENCE [LARGE SCALE GENOMIC DNA]</scope>
    <source>
        <strain evidence="8 9">K2W22B-5</strain>
    </source>
</reference>
<evidence type="ECO:0000313" key="8">
    <source>
        <dbReference type="EMBL" id="RJF84340.1"/>
    </source>
</evidence>
<dbReference type="Pfam" id="PF19358">
    <property type="entry name" value="DUF5935"/>
    <property type="match status" value="1"/>
</dbReference>
<dbReference type="AlphaFoldDB" id="A0A418W2T4"/>
<dbReference type="InterPro" id="IPR007016">
    <property type="entry name" value="O-antigen_ligase-rel_domated"/>
</dbReference>
<feature type="transmembrane region" description="Helical" evidence="5">
    <location>
        <begin position="43"/>
        <end position="63"/>
    </location>
</feature>
<keyword evidence="2 5" id="KW-0812">Transmembrane</keyword>